<organism evidence="1 2">
    <name type="scientific">Penicillium hordei</name>
    <dbReference type="NCBI Taxonomy" id="40994"/>
    <lineage>
        <taxon>Eukaryota</taxon>
        <taxon>Fungi</taxon>
        <taxon>Dikarya</taxon>
        <taxon>Ascomycota</taxon>
        <taxon>Pezizomycotina</taxon>
        <taxon>Eurotiomycetes</taxon>
        <taxon>Eurotiomycetidae</taxon>
        <taxon>Eurotiales</taxon>
        <taxon>Aspergillaceae</taxon>
        <taxon>Penicillium</taxon>
    </lineage>
</organism>
<evidence type="ECO:0000313" key="1">
    <source>
        <dbReference type="EMBL" id="KAJ5597679.1"/>
    </source>
</evidence>
<protein>
    <submittedName>
        <fullName evidence="1">Uncharacterized protein</fullName>
    </submittedName>
</protein>
<accession>A0AAD6H082</accession>
<comment type="caution">
    <text evidence="1">The sequence shown here is derived from an EMBL/GenBank/DDBJ whole genome shotgun (WGS) entry which is preliminary data.</text>
</comment>
<dbReference type="Proteomes" id="UP001213799">
    <property type="component" value="Unassembled WGS sequence"/>
</dbReference>
<reference evidence="1" key="2">
    <citation type="submission" date="2023-01" db="EMBL/GenBank/DDBJ databases">
        <authorList>
            <person name="Petersen C."/>
        </authorList>
    </citation>
    <scope>NUCLEOTIDE SEQUENCE</scope>
    <source>
        <strain evidence="1">IBT 12815</strain>
    </source>
</reference>
<evidence type="ECO:0000313" key="2">
    <source>
        <dbReference type="Proteomes" id="UP001213799"/>
    </source>
</evidence>
<keyword evidence="2" id="KW-1185">Reference proteome</keyword>
<proteinExistence type="predicted"/>
<dbReference type="EMBL" id="JAQJAE010000004">
    <property type="protein sequence ID" value="KAJ5597679.1"/>
    <property type="molecule type" value="Genomic_DNA"/>
</dbReference>
<name>A0AAD6H082_9EURO</name>
<gene>
    <name evidence="1" type="ORF">N7537_007763</name>
</gene>
<sequence>MYAFLVELKPFHFTLIKIRLTARFTCPMQNDVCAVAPRLPLCPSAPRIWYEGHSNFQFWKVVLSLGFKNIRAVLAYAPSRFDKP</sequence>
<dbReference type="GeneID" id="81589060"/>
<dbReference type="RefSeq" id="XP_056750894.1">
    <property type="nucleotide sequence ID" value="XM_056898818.1"/>
</dbReference>
<reference evidence="1" key="1">
    <citation type="journal article" date="2023" name="IMA Fungus">
        <title>Comparative genomic study of the Penicillium genus elucidates a diverse pangenome and 15 lateral gene transfer events.</title>
        <authorList>
            <person name="Petersen C."/>
            <person name="Sorensen T."/>
            <person name="Nielsen M.R."/>
            <person name="Sondergaard T.E."/>
            <person name="Sorensen J.L."/>
            <person name="Fitzpatrick D.A."/>
            <person name="Frisvad J.C."/>
            <person name="Nielsen K.L."/>
        </authorList>
    </citation>
    <scope>NUCLEOTIDE SEQUENCE</scope>
    <source>
        <strain evidence="1">IBT 12815</strain>
    </source>
</reference>
<dbReference type="AlphaFoldDB" id="A0AAD6H082"/>